<organism evidence="7 8">
    <name type="scientific">Geodia barretti</name>
    <name type="common">Barrett's horny sponge</name>
    <dbReference type="NCBI Taxonomy" id="519541"/>
    <lineage>
        <taxon>Eukaryota</taxon>
        <taxon>Metazoa</taxon>
        <taxon>Porifera</taxon>
        <taxon>Demospongiae</taxon>
        <taxon>Heteroscleromorpha</taxon>
        <taxon>Tetractinellida</taxon>
        <taxon>Astrophorina</taxon>
        <taxon>Geodiidae</taxon>
        <taxon>Geodia</taxon>
    </lineage>
</organism>
<dbReference type="Proteomes" id="UP001174909">
    <property type="component" value="Unassembled WGS sequence"/>
</dbReference>
<feature type="disulfide bond" evidence="5">
    <location>
        <begin position="98"/>
        <end position="108"/>
    </location>
</feature>
<name>A0AA35WWC1_GEOBA</name>
<keyword evidence="8" id="KW-1185">Reference proteome</keyword>
<dbReference type="PROSITE" id="PS50287">
    <property type="entry name" value="SRCR_2"/>
    <property type="match status" value="3"/>
</dbReference>
<dbReference type="FunFam" id="3.10.250.10:FF:000004">
    <property type="entry name" value="Scavenger receptor cysteine-rich type 1 protein M130"/>
    <property type="match status" value="1"/>
</dbReference>
<dbReference type="GO" id="GO:0016020">
    <property type="term" value="C:membrane"/>
    <property type="evidence" value="ECO:0007669"/>
    <property type="project" value="InterPro"/>
</dbReference>
<evidence type="ECO:0000256" key="4">
    <source>
        <dbReference type="ARBA" id="ARBA00023180"/>
    </source>
</evidence>
<dbReference type="FunFam" id="3.10.250.10:FF:000001">
    <property type="entry name" value="Lysyl oxidase 4 isoform X1"/>
    <property type="match status" value="2"/>
</dbReference>
<feature type="domain" description="SRCR" evidence="6">
    <location>
        <begin position="248"/>
        <end position="375"/>
    </location>
</feature>
<keyword evidence="3 5" id="KW-1015">Disulfide bond</keyword>
<keyword evidence="4" id="KW-0325">Glycoprotein</keyword>
<dbReference type="InterPro" id="IPR036772">
    <property type="entry name" value="SRCR-like_dom_sf"/>
</dbReference>
<dbReference type="AlphaFoldDB" id="A0AA35WWC1"/>
<dbReference type="PANTHER" id="PTHR19331">
    <property type="entry name" value="SCAVENGER RECEPTOR DOMAIN-CONTAINING"/>
    <property type="match status" value="1"/>
</dbReference>
<proteinExistence type="predicted"/>
<reference evidence="7" key="1">
    <citation type="submission" date="2023-03" db="EMBL/GenBank/DDBJ databases">
        <authorList>
            <person name="Steffen K."/>
            <person name="Cardenas P."/>
        </authorList>
    </citation>
    <scope>NUCLEOTIDE SEQUENCE</scope>
</reference>
<gene>
    <name evidence="7" type="ORF">GBAR_LOCUS16527</name>
</gene>
<comment type="caution">
    <text evidence="5">Lacks conserved residue(s) required for the propagation of feature annotation.</text>
</comment>
<dbReference type="PANTHER" id="PTHR19331:SF465">
    <property type="entry name" value="EGG PEPTIDE SPERACT RECEPTOR"/>
    <property type="match status" value="1"/>
</dbReference>
<evidence type="ECO:0000313" key="8">
    <source>
        <dbReference type="Proteomes" id="UP001174909"/>
    </source>
</evidence>
<accession>A0AA35WWC1</accession>
<keyword evidence="1" id="KW-0732">Signal</keyword>
<protein>
    <submittedName>
        <fullName evidence="7">Neurotrypsin</fullName>
    </submittedName>
</protein>
<feature type="disulfide bond" evidence="5">
    <location>
        <begin position="206"/>
        <end position="216"/>
    </location>
</feature>
<evidence type="ECO:0000256" key="2">
    <source>
        <dbReference type="ARBA" id="ARBA00022737"/>
    </source>
</evidence>
<feature type="domain" description="SRCR" evidence="6">
    <location>
        <begin position="27"/>
        <end position="129"/>
    </location>
</feature>
<dbReference type="SUPFAM" id="SSF56487">
    <property type="entry name" value="SRCR-like"/>
    <property type="match status" value="3"/>
</dbReference>
<evidence type="ECO:0000256" key="3">
    <source>
        <dbReference type="ARBA" id="ARBA00023157"/>
    </source>
</evidence>
<sequence>PLLSTTTVTIDDNRERECYKPCVDGDLRLVGGNTEYEGRVEVCVSQEWSTVCRDGWDITDATVVCNQLRLSNNTGYLVRYAYDYGIGRGPIFLNDVDCSGDEERLIDCEHNEISVRDCDHFQDAGVYCSPTNGDLRLVGGDTEYEGRVEVCVSREWGTVCDDGWDITDARVVCNQLRLSNNTGYLVRHAYDYGIGRGPIFLDDVDCSGDEERLIDCEHNEISVHNCNHYHDAGVYCSPRDKSCVDGDLRLVGGDTEYEGRVEVCVSQEWGTVCDDGWDITDARVVCNQLRLSNNSSPAISFRADATVVCNNWDSRSNNTGYPVRYAYYDYGMGRGPIFLDDVDCSGDEERLIDCEHNGISVHDCYHYQDAGVYCSPRGYSMIECIQELYFQRRSLEMCHEYKIEQDDNCELEGEQTYFNLQLSVTSTTL</sequence>
<dbReference type="InterPro" id="IPR001190">
    <property type="entry name" value="SRCR"/>
</dbReference>
<evidence type="ECO:0000259" key="6">
    <source>
        <dbReference type="PROSITE" id="PS50287"/>
    </source>
</evidence>
<feature type="non-terminal residue" evidence="7">
    <location>
        <position position="1"/>
    </location>
</feature>
<dbReference type="EMBL" id="CASHTH010002377">
    <property type="protein sequence ID" value="CAI8029050.1"/>
    <property type="molecule type" value="Genomic_DNA"/>
</dbReference>
<dbReference type="PRINTS" id="PR00258">
    <property type="entry name" value="SPERACTRCPTR"/>
</dbReference>
<evidence type="ECO:0000256" key="5">
    <source>
        <dbReference type="PROSITE-ProRule" id="PRU00196"/>
    </source>
</evidence>
<feature type="non-terminal residue" evidence="7">
    <location>
        <position position="429"/>
    </location>
</feature>
<feature type="disulfide bond" evidence="5">
    <location>
        <begin position="344"/>
        <end position="354"/>
    </location>
</feature>
<evidence type="ECO:0000313" key="7">
    <source>
        <dbReference type="EMBL" id="CAI8029050.1"/>
    </source>
</evidence>
<feature type="domain" description="SRCR" evidence="6">
    <location>
        <begin position="135"/>
        <end position="237"/>
    </location>
</feature>
<dbReference type="SMART" id="SM00202">
    <property type="entry name" value="SR"/>
    <property type="match status" value="3"/>
</dbReference>
<dbReference type="Gene3D" id="3.10.250.10">
    <property type="entry name" value="SRCR-like domain"/>
    <property type="match status" value="3"/>
</dbReference>
<comment type="caution">
    <text evidence="7">The sequence shown here is derived from an EMBL/GenBank/DDBJ whole genome shotgun (WGS) entry which is preliminary data.</text>
</comment>
<keyword evidence="2" id="KW-0677">Repeat</keyword>
<evidence type="ECO:0000256" key="1">
    <source>
        <dbReference type="ARBA" id="ARBA00022729"/>
    </source>
</evidence>
<dbReference type="Pfam" id="PF00530">
    <property type="entry name" value="SRCR"/>
    <property type="match status" value="4"/>
</dbReference>